<keyword evidence="1" id="KW-0863">Zinc-finger</keyword>
<dbReference type="PROSITE" id="PS50158">
    <property type="entry name" value="ZF_CCHC"/>
    <property type="match status" value="1"/>
</dbReference>
<name>A0A9P1GHN5_9DINO</name>
<dbReference type="OrthoDB" id="447581at2759"/>
<evidence type="ECO:0000259" key="4">
    <source>
        <dbReference type="PROSITE" id="PS50175"/>
    </source>
</evidence>
<reference evidence="5" key="1">
    <citation type="submission" date="2022-10" db="EMBL/GenBank/DDBJ databases">
        <authorList>
            <person name="Chen Y."/>
            <person name="Dougan E. K."/>
            <person name="Chan C."/>
            <person name="Rhodes N."/>
            <person name="Thang M."/>
        </authorList>
    </citation>
    <scope>NUCLEOTIDE SEQUENCE</scope>
</reference>
<organism evidence="5">
    <name type="scientific">Cladocopium goreaui</name>
    <dbReference type="NCBI Taxonomy" id="2562237"/>
    <lineage>
        <taxon>Eukaryota</taxon>
        <taxon>Sar</taxon>
        <taxon>Alveolata</taxon>
        <taxon>Dinophyceae</taxon>
        <taxon>Suessiales</taxon>
        <taxon>Symbiodiniaceae</taxon>
        <taxon>Cladocopium</taxon>
    </lineage>
</organism>
<evidence type="ECO:0000256" key="1">
    <source>
        <dbReference type="PROSITE-ProRule" id="PRU00047"/>
    </source>
</evidence>
<evidence type="ECO:0000259" key="3">
    <source>
        <dbReference type="PROSITE" id="PS50158"/>
    </source>
</evidence>
<dbReference type="InterPro" id="IPR001969">
    <property type="entry name" value="Aspartic_peptidase_AS"/>
</dbReference>
<feature type="compositionally biased region" description="Basic and acidic residues" evidence="2">
    <location>
        <begin position="260"/>
        <end position="272"/>
    </location>
</feature>
<dbReference type="InterPro" id="IPR001878">
    <property type="entry name" value="Znf_CCHC"/>
</dbReference>
<dbReference type="GO" id="GO:0004190">
    <property type="term" value="F:aspartic-type endopeptidase activity"/>
    <property type="evidence" value="ECO:0007669"/>
    <property type="project" value="InterPro"/>
</dbReference>
<feature type="region of interest" description="Disordered" evidence="2">
    <location>
        <begin position="1292"/>
        <end position="1358"/>
    </location>
</feature>
<keyword evidence="1" id="KW-0479">Metal-binding</keyword>
<sequence length="1519" mass="169562">MDQAAVVKLLESSQASAEAVAEVAQALKEKFGNEKKDRFAEAAKVVRQPDLFQPATPEEELSQWADWRLTFRSWLVYAQSDYEADLNEAETAEGPLDFVEMTVSQHERSEKLHSILVGLLRNRPLKLLRSVEGRNGLEVWRQLAQQMQPRTRARSIALLQAFLGHPQFKKENVMEQILGLERLAEEYRQVSTEELSDNTKLSVLLRVIPAQLRQHLQLQMDEKSDYTSMREKVLAYERTTTSWSSNTVYKELDIKKEEKHEDPVPMEVDRVKGKMKGKYNKGKSKGGKDSKGKGKTKDAGKWKGKDFKGKSKDYGKSSDGGRGKGKGVPTDVCRQCGGRGHWSRECPSRPVRQISQDTQSTVATQSVASGSSGQVGQGVQGSAVRRITYYNLDEEPIVEEPYVRVVNVEQNVFDMTYSDSDEDWHLCGEVQHGDGGKVYFEDFVNASEEVFCKSGTDGSSRLLGAGCNMVEVGSRPTAFVRGVRVGEEVPIILDSGADMSVLPMNYRGAGRALNQQSILRDAQGNRMPGGALRQAIMEIEDDNGNVARLRETFALSSVSEPLVALGKLLKRGWRVEGDGEEVKLGLSNSLSTVAKIRMVEAPGETFVRAVTMSFEGLMMNLLSVPGWHLSLDRQVPFLVVMNSNHHHNSFPQFQRVDYPFRTTLILKDKMWEVVEMADRSNHEDEIEECNGEVTTVVVFFHKNEEDVMAVGKLSTGADDPFLKPKVLEHEPKSEEAREKQGFGWHGRTLEDGVYEVDESDAEMGPQQEPGEGDPVQREYPQHAEGDEPEEIEIEGVKYTAQTPLSKMRVGLKLCGLPKGRSKADAWKRLVEHHRHFAENLAVELAQREFTRRRLDEGGGDARGQHIPRVPTKAERQVHELMHWPYEDWCQSCVAARAKADPHKLQGSFRDETKSEYPIVSMDFAFTKSLVEPEEEDLEDLRRYGGDARGGVSLVITDDWTRGILVVPTPGKGRPHVKFLAEQVVRYIGSCGFSTCTVKADGEPSTRLLLDVVQKCRQRLGFKTLVEHSGPDDSQGNGRVEREIQTVRGLAKTLVNRLREGAGVQINVFGPLFQWALRHAGWLITHFRRKNGSPTAYEQVTGRKYQGKLAVFGERVLARLPGNSGDDKFRPAVWLGKTDKADFHVVATSDGLRWTRTVRRLPIPFDAAVLNNVRTWPWSVSYGQIGTKSTPLLTKTENVALPPELSRPLRLQEKEERKQALADRARARQQVRAQPALEDGVPGEAGSDEAASDPLSRQSSKPSSSQSSSLSMSMQKEVNDDTLLEELMGEVKENKEYAGGVEASPKRGGEDVPEGEQSPAKSSKVSPRKAMRTTGPGDRPDAGASSSTAEAQPAGEPHVRMVVEGELLEDGDMDMEFPDKPPELSPDELAEIENKAAETEIQRLIEMGVLRAARPDEDLAATPTLTTRLVCDWRIRDGGWQRRARLVARDFNWLDPNRSDTFAPTGTQSTMRLIPLLSQLKGWKMVVADVKDAYLNCEQPKNVKVVLIERRSSWTSWSGP</sequence>
<proteinExistence type="predicted"/>
<dbReference type="Proteomes" id="UP001152797">
    <property type="component" value="Unassembled WGS sequence"/>
</dbReference>
<reference evidence="6 7" key="2">
    <citation type="submission" date="2024-05" db="EMBL/GenBank/DDBJ databases">
        <authorList>
            <person name="Chen Y."/>
            <person name="Shah S."/>
            <person name="Dougan E. K."/>
            <person name="Thang M."/>
            <person name="Chan C."/>
        </authorList>
    </citation>
    <scope>NUCLEOTIDE SEQUENCE [LARGE SCALE GENOMIC DNA]</scope>
</reference>
<dbReference type="GO" id="GO:0006508">
    <property type="term" value="P:proteolysis"/>
    <property type="evidence" value="ECO:0007669"/>
    <property type="project" value="InterPro"/>
</dbReference>
<dbReference type="EMBL" id="CAMXCT030006168">
    <property type="protein sequence ID" value="CAL4801377.1"/>
    <property type="molecule type" value="Genomic_DNA"/>
</dbReference>
<dbReference type="EMBL" id="CAMXCT010006168">
    <property type="protein sequence ID" value="CAI4014065.1"/>
    <property type="molecule type" value="Genomic_DNA"/>
</dbReference>
<dbReference type="SMART" id="SM00343">
    <property type="entry name" value="ZnF_C2HC"/>
    <property type="match status" value="1"/>
</dbReference>
<accession>A0A9P1GHN5</accession>
<comment type="caution">
    <text evidence="5">The sequence shown here is derived from an EMBL/GenBank/DDBJ whole genome shotgun (WGS) entry which is preliminary data.</text>
</comment>
<dbReference type="InterPro" id="IPR036875">
    <property type="entry name" value="Znf_CCHC_sf"/>
</dbReference>
<feature type="compositionally biased region" description="Basic and acidic residues" evidence="2">
    <location>
        <begin position="774"/>
        <end position="785"/>
    </location>
</feature>
<keyword evidence="7" id="KW-1185">Reference proteome</keyword>
<evidence type="ECO:0000313" key="5">
    <source>
        <dbReference type="EMBL" id="CAI4014065.1"/>
    </source>
</evidence>
<evidence type="ECO:0000313" key="6">
    <source>
        <dbReference type="EMBL" id="CAL4801377.1"/>
    </source>
</evidence>
<feature type="compositionally biased region" description="Basic and acidic residues" evidence="2">
    <location>
        <begin position="1209"/>
        <end position="1225"/>
    </location>
</feature>
<dbReference type="GO" id="GO:0008270">
    <property type="term" value="F:zinc ion binding"/>
    <property type="evidence" value="ECO:0007669"/>
    <property type="project" value="UniProtKB-KW"/>
</dbReference>
<gene>
    <name evidence="5" type="ORF">C1SCF055_LOCUS38994</name>
</gene>
<dbReference type="PROSITE" id="PS50175">
    <property type="entry name" value="ASP_PROT_RETROV"/>
    <property type="match status" value="1"/>
</dbReference>
<feature type="domain" description="CCHC-type" evidence="3">
    <location>
        <begin position="333"/>
        <end position="348"/>
    </location>
</feature>
<feature type="domain" description="Peptidase A2" evidence="4">
    <location>
        <begin position="489"/>
        <end position="569"/>
    </location>
</feature>
<keyword evidence="1" id="KW-0862">Zinc</keyword>
<dbReference type="EMBL" id="CAMXCT020006168">
    <property type="protein sequence ID" value="CAL1167440.1"/>
    <property type="molecule type" value="Genomic_DNA"/>
</dbReference>
<dbReference type="Gene3D" id="4.10.60.10">
    <property type="entry name" value="Zinc finger, CCHC-type"/>
    <property type="match status" value="1"/>
</dbReference>
<evidence type="ECO:0000256" key="2">
    <source>
        <dbReference type="SAM" id="MobiDB-lite"/>
    </source>
</evidence>
<dbReference type="SUPFAM" id="SSF57756">
    <property type="entry name" value="Retrovirus zinc finger-like domains"/>
    <property type="match status" value="1"/>
</dbReference>
<feature type="compositionally biased region" description="Basic and acidic residues" evidence="2">
    <location>
        <begin position="286"/>
        <end position="322"/>
    </location>
</feature>
<dbReference type="PROSITE" id="PS00141">
    <property type="entry name" value="ASP_PROTEASE"/>
    <property type="match status" value="1"/>
</dbReference>
<dbReference type="Pfam" id="PF00098">
    <property type="entry name" value="zf-CCHC"/>
    <property type="match status" value="1"/>
</dbReference>
<feature type="compositionally biased region" description="Low complexity" evidence="2">
    <location>
        <begin position="360"/>
        <end position="372"/>
    </location>
</feature>
<feature type="compositionally biased region" description="Low complexity" evidence="2">
    <location>
        <begin position="1251"/>
        <end position="1275"/>
    </location>
</feature>
<evidence type="ECO:0000313" key="7">
    <source>
        <dbReference type="Proteomes" id="UP001152797"/>
    </source>
</evidence>
<feature type="region of interest" description="Disordered" evidence="2">
    <location>
        <begin position="260"/>
        <end position="377"/>
    </location>
</feature>
<dbReference type="InterPro" id="IPR001995">
    <property type="entry name" value="Peptidase_A2_cat"/>
</dbReference>
<feature type="compositionally biased region" description="Basic residues" evidence="2">
    <location>
        <begin position="273"/>
        <end position="285"/>
    </location>
</feature>
<protein>
    <submittedName>
        <fullName evidence="6">Retrovirus-related Pol polyprotein from transposon TNT 1-94</fullName>
    </submittedName>
</protein>
<feature type="region of interest" description="Disordered" evidence="2">
    <location>
        <begin position="758"/>
        <end position="793"/>
    </location>
</feature>
<feature type="region of interest" description="Disordered" evidence="2">
    <location>
        <begin position="1193"/>
        <end position="1275"/>
    </location>
</feature>
<dbReference type="GO" id="GO:0003676">
    <property type="term" value="F:nucleic acid binding"/>
    <property type="evidence" value="ECO:0007669"/>
    <property type="project" value="InterPro"/>
</dbReference>